<evidence type="ECO:0000256" key="1">
    <source>
        <dbReference type="SAM" id="MobiDB-lite"/>
    </source>
</evidence>
<feature type="compositionally biased region" description="Pro residues" evidence="1">
    <location>
        <begin position="345"/>
        <end position="359"/>
    </location>
</feature>
<organism evidence="4 5">
    <name type="scientific">Streptomyces viridochromogenes</name>
    <dbReference type="NCBI Taxonomy" id="1938"/>
    <lineage>
        <taxon>Bacteria</taxon>
        <taxon>Bacillati</taxon>
        <taxon>Actinomycetota</taxon>
        <taxon>Actinomycetes</taxon>
        <taxon>Kitasatosporales</taxon>
        <taxon>Streptomycetaceae</taxon>
        <taxon>Streptomyces</taxon>
    </lineage>
</organism>
<dbReference type="Pfam" id="PF14016">
    <property type="entry name" value="DUF4232"/>
    <property type="match status" value="1"/>
</dbReference>
<feature type="chain" id="PRO_5038520855" evidence="2">
    <location>
        <begin position="27"/>
        <end position="359"/>
    </location>
</feature>
<name>A0A0J7YXX0_STRVR</name>
<reference evidence="4 5" key="1">
    <citation type="submission" date="2015-06" db="EMBL/GenBank/DDBJ databases">
        <authorList>
            <person name="Ju K.-S."/>
            <person name="Doroghazi J.R."/>
            <person name="Metcalf W.W."/>
        </authorList>
    </citation>
    <scope>NUCLEOTIDE SEQUENCE [LARGE SCALE GENOMIC DNA]</scope>
    <source>
        <strain evidence="4 5">NRRL 3414</strain>
    </source>
</reference>
<dbReference type="EMBL" id="LFNT01000077">
    <property type="protein sequence ID" value="KMS68424.1"/>
    <property type="molecule type" value="Genomic_DNA"/>
</dbReference>
<feature type="region of interest" description="Disordered" evidence="1">
    <location>
        <begin position="51"/>
        <end position="87"/>
    </location>
</feature>
<feature type="domain" description="DUF4232" evidence="3">
    <location>
        <begin position="193"/>
        <end position="330"/>
    </location>
</feature>
<evidence type="ECO:0000259" key="3">
    <source>
        <dbReference type="Pfam" id="PF14016"/>
    </source>
</evidence>
<accession>A0A0J7YXX0</accession>
<evidence type="ECO:0000313" key="4">
    <source>
        <dbReference type="EMBL" id="KMS68424.1"/>
    </source>
</evidence>
<feature type="region of interest" description="Disordered" evidence="1">
    <location>
        <begin position="313"/>
        <end position="359"/>
    </location>
</feature>
<dbReference type="OrthoDB" id="3827416at2"/>
<feature type="compositionally biased region" description="Basic and acidic residues" evidence="1">
    <location>
        <begin position="330"/>
        <end position="340"/>
    </location>
</feature>
<comment type="caution">
    <text evidence="4">The sequence shown here is derived from an EMBL/GenBank/DDBJ whole genome shotgun (WGS) entry which is preliminary data.</text>
</comment>
<evidence type="ECO:0000256" key="2">
    <source>
        <dbReference type="SAM" id="SignalP"/>
    </source>
</evidence>
<keyword evidence="2" id="KW-0732">Signal</keyword>
<dbReference type="Proteomes" id="UP000037432">
    <property type="component" value="Unassembled WGS sequence"/>
</dbReference>
<proteinExistence type="predicted"/>
<sequence length="359" mass="36119">MSTASRTVPAALAGVLLLAACGSQSASQGDDATWARDAGAPVSAAPLCPSDYSQYGGTPPPAGAQASVTPSGSPTPLPLPSPDGPGENGVKVTGLYAWGSESGCAADYSAEFEVTNSGRKAATYTVTFGFRAASGAAVDNVEQTVEAVGPGRTVKGAVAVTETAGHAPEVSGVEVIKVRSVPADQAPSASGPCPASGVRVYADEGDAAMGLRVVGLHLVNCGTESYELNGYPELELLDEDHDSVDGVRILKGTDRISTATGGGGSPQPLVLRPGEAAQSTLAWRNTTEAGAGAPVNAPYVRVRAKPGAAPVMVEPELDLGTTGQLGVGPWKKDETHRGADTGRPMPLPPSTVPPTFPSP</sequence>
<dbReference type="PATRIC" id="fig|1938.3.peg.8814"/>
<feature type="compositionally biased region" description="Pro residues" evidence="1">
    <location>
        <begin position="73"/>
        <end position="83"/>
    </location>
</feature>
<dbReference type="AlphaFoldDB" id="A0A0J7YXX0"/>
<evidence type="ECO:0000313" key="5">
    <source>
        <dbReference type="Proteomes" id="UP000037432"/>
    </source>
</evidence>
<dbReference type="PROSITE" id="PS51257">
    <property type="entry name" value="PROKAR_LIPOPROTEIN"/>
    <property type="match status" value="1"/>
</dbReference>
<protein>
    <submittedName>
        <fullName evidence="4">Lipoprotein</fullName>
    </submittedName>
</protein>
<dbReference type="InterPro" id="IPR025326">
    <property type="entry name" value="DUF4232"/>
</dbReference>
<dbReference type="RefSeq" id="WP_048586208.1">
    <property type="nucleotide sequence ID" value="NZ_LFNT01000077.1"/>
</dbReference>
<keyword evidence="4" id="KW-0449">Lipoprotein</keyword>
<gene>
    <name evidence="4" type="ORF">ACM01_39085</name>
</gene>
<feature type="signal peptide" evidence="2">
    <location>
        <begin position="1"/>
        <end position="26"/>
    </location>
</feature>